<keyword evidence="2" id="KW-0472">Membrane</keyword>
<keyword evidence="2" id="KW-1133">Transmembrane helix</keyword>
<dbReference type="OrthoDB" id="1431934at2759"/>
<dbReference type="Proteomes" id="UP000440578">
    <property type="component" value="Unassembled WGS sequence"/>
</dbReference>
<evidence type="ECO:0000256" key="1">
    <source>
        <dbReference type="SAM" id="MobiDB-lite"/>
    </source>
</evidence>
<evidence type="ECO:0000256" key="2">
    <source>
        <dbReference type="SAM" id="Phobius"/>
    </source>
</evidence>
<name>A0A6A4X228_AMPAM</name>
<dbReference type="AlphaFoldDB" id="A0A6A4X228"/>
<feature type="compositionally biased region" description="Basic and acidic residues" evidence="1">
    <location>
        <begin position="261"/>
        <end position="273"/>
    </location>
</feature>
<gene>
    <name evidence="3" type="primary">RNF19A_4</name>
    <name evidence="3" type="ORF">FJT64_019916</name>
</gene>
<comment type="caution">
    <text evidence="3">The sequence shown here is derived from an EMBL/GenBank/DDBJ whole genome shotgun (WGS) entry which is preliminary data.</text>
</comment>
<reference evidence="3 4" key="1">
    <citation type="submission" date="2019-07" db="EMBL/GenBank/DDBJ databases">
        <title>Draft genome assembly of a fouling barnacle, Amphibalanus amphitrite (Darwin, 1854): The first reference genome for Thecostraca.</title>
        <authorList>
            <person name="Kim W."/>
        </authorList>
    </citation>
    <scope>NUCLEOTIDE SEQUENCE [LARGE SCALE GENOMIC DNA]</scope>
    <source>
        <strain evidence="3">SNU_AA5</strain>
        <tissue evidence="3">Soma without cirri and trophi</tissue>
    </source>
</reference>
<keyword evidence="4" id="KW-1185">Reference proteome</keyword>
<feature type="region of interest" description="Disordered" evidence="1">
    <location>
        <begin position="242"/>
        <end position="289"/>
    </location>
</feature>
<evidence type="ECO:0000313" key="3">
    <source>
        <dbReference type="EMBL" id="KAF0308938.1"/>
    </source>
</evidence>
<sequence>MALTSPALSLMAVSIGVPILLAYIYGVVPFSLCRAGGCGLSTTPQGVRFEFDDENDALDLAAGARQTDAGSSDTLSHRPGTPYPSIGEGFGLWASSSQLDRAITGPGESDRESASVTAVAPDSLTPSVYSGGATSTCRMEAGTGKRLSFCSDARSERSLGEAGSLAADARSERSVGTTSLLDDQPGASTRALAGSIVSYKMSDTLSQLSTAEHGGRSVSPGSSFSGDETAALAAGRRFGRRATLDRQGSCADDTASTRSSARGDDELSVRWIDEGPPPPTAGGARWPAGRRARRSRAAAVRAELAAPHVATVSSAAAAAADLPPVEAGVERRVPGKAGAPRARSSELLLVHGRAPPAPQPQQALRKSLPCLLTAPLVD</sequence>
<organism evidence="3 4">
    <name type="scientific">Amphibalanus amphitrite</name>
    <name type="common">Striped barnacle</name>
    <name type="synonym">Balanus amphitrite</name>
    <dbReference type="NCBI Taxonomy" id="1232801"/>
    <lineage>
        <taxon>Eukaryota</taxon>
        <taxon>Metazoa</taxon>
        <taxon>Ecdysozoa</taxon>
        <taxon>Arthropoda</taxon>
        <taxon>Crustacea</taxon>
        <taxon>Multicrustacea</taxon>
        <taxon>Cirripedia</taxon>
        <taxon>Thoracica</taxon>
        <taxon>Thoracicalcarea</taxon>
        <taxon>Balanomorpha</taxon>
        <taxon>Balanoidea</taxon>
        <taxon>Balanidae</taxon>
        <taxon>Amphibalaninae</taxon>
        <taxon>Amphibalanus</taxon>
    </lineage>
</organism>
<protein>
    <submittedName>
        <fullName evidence="3">E3 ubiquitin-protein ligase RNF19A</fullName>
    </submittedName>
</protein>
<keyword evidence="2" id="KW-0812">Transmembrane</keyword>
<accession>A0A6A4X228</accession>
<evidence type="ECO:0000313" key="4">
    <source>
        <dbReference type="Proteomes" id="UP000440578"/>
    </source>
</evidence>
<dbReference type="EMBL" id="VIIS01000451">
    <property type="protein sequence ID" value="KAF0308938.1"/>
    <property type="molecule type" value="Genomic_DNA"/>
</dbReference>
<feature type="transmembrane region" description="Helical" evidence="2">
    <location>
        <begin position="7"/>
        <end position="28"/>
    </location>
</feature>
<proteinExistence type="predicted"/>